<dbReference type="PANTHER" id="PTHR31159">
    <property type="entry name" value="COMM DOMAIN-CONTAINING PROTEIN 3"/>
    <property type="match status" value="1"/>
</dbReference>
<comment type="similarity">
    <text evidence="2">Belongs to the COMM domain-containing protein 3 family.</text>
</comment>
<dbReference type="InterPro" id="IPR037355">
    <property type="entry name" value="COMMD3"/>
</dbReference>
<dbReference type="AlphaFoldDB" id="F0WFS7"/>
<gene>
    <name evidence="4" type="primary">AlNc14C85G5462</name>
    <name evidence="4" type="ORF">ALNC14_062040</name>
</gene>
<proteinExistence type="inferred from homology"/>
<dbReference type="Pfam" id="PF07258">
    <property type="entry name" value="COMM_domain"/>
    <property type="match status" value="1"/>
</dbReference>
<evidence type="ECO:0000313" key="4">
    <source>
        <dbReference type="EMBL" id="CCA20061.1"/>
    </source>
</evidence>
<name>F0WFS7_9STRA</name>
<dbReference type="HOGENOM" id="CLU_1083454_0_0_1"/>
<feature type="domain" description="COMM" evidence="3">
    <location>
        <begin position="172"/>
        <end position="253"/>
    </location>
</feature>
<protein>
    <recommendedName>
        <fullName evidence="1">COMM domain-containing protein 3</fullName>
    </recommendedName>
</protein>
<sequence>MDKAIPSHEAKKLASARAIDAMENRFSVELMEGVIEVAVDDLRRDIVSQHEDAGAVLKEKWGKVQEMWNECAHVEDDAALLHEIYALVCAVLVHFAKENHTQLYANDEELGLFGFNVSNASEARSTMHQSFLSLITNAIPKIQPILQHTSIKPIASWNSFSSLCAVGWDFSHVVDISWRLDYVLRSSSEGDIRELVCLVELVVQKPATRIHAGKAVTSVGDSLEKKQFACSVEQLRELVYRIQEAKQQIEQLSGSDS</sequence>
<dbReference type="EMBL" id="FR824130">
    <property type="protein sequence ID" value="CCA20061.1"/>
    <property type="molecule type" value="Genomic_DNA"/>
</dbReference>
<accession>F0WFS7</accession>
<evidence type="ECO:0000256" key="1">
    <source>
        <dbReference type="ARBA" id="ARBA00016548"/>
    </source>
</evidence>
<reference evidence="4" key="2">
    <citation type="submission" date="2011-02" db="EMBL/GenBank/DDBJ databases">
        <authorList>
            <person name="MacLean D."/>
        </authorList>
    </citation>
    <scope>NUCLEOTIDE SEQUENCE</scope>
</reference>
<dbReference type="GO" id="GO:0006814">
    <property type="term" value="P:sodium ion transport"/>
    <property type="evidence" value="ECO:0007669"/>
    <property type="project" value="InterPro"/>
</dbReference>
<evidence type="ECO:0000256" key="2">
    <source>
        <dbReference type="ARBA" id="ARBA00093469"/>
    </source>
</evidence>
<organism evidence="4">
    <name type="scientific">Albugo laibachii Nc14</name>
    <dbReference type="NCBI Taxonomy" id="890382"/>
    <lineage>
        <taxon>Eukaryota</taxon>
        <taxon>Sar</taxon>
        <taxon>Stramenopiles</taxon>
        <taxon>Oomycota</taxon>
        <taxon>Peronosporomycetes</taxon>
        <taxon>Albuginales</taxon>
        <taxon>Albuginaceae</taxon>
        <taxon>Albugo</taxon>
    </lineage>
</organism>
<evidence type="ECO:0000259" key="3">
    <source>
        <dbReference type="PROSITE" id="PS51269"/>
    </source>
</evidence>
<dbReference type="PANTHER" id="PTHR31159:SF1">
    <property type="entry name" value="COMM DOMAIN-CONTAINING PROTEIN 3"/>
    <property type="match status" value="1"/>
</dbReference>
<reference evidence="4" key="1">
    <citation type="journal article" date="2011" name="PLoS Biol.">
        <title>Gene gain and loss during evolution of obligate parasitism in the white rust pathogen of Arabidopsis thaliana.</title>
        <authorList>
            <person name="Kemen E."/>
            <person name="Gardiner A."/>
            <person name="Schultz-Larsen T."/>
            <person name="Kemen A.C."/>
            <person name="Balmuth A.L."/>
            <person name="Robert-Seilaniantz A."/>
            <person name="Bailey K."/>
            <person name="Holub E."/>
            <person name="Studholme D.J."/>
            <person name="Maclean D."/>
            <person name="Jones J.D."/>
        </authorList>
    </citation>
    <scope>NUCLEOTIDE SEQUENCE</scope>
</reference>
<dbReference type="PROSITE" id="PS51269">
    <property type="entry name" value="COMM"/>
    <property type="match status" value="1"/>
</dbReference>
<dbReference type="InterPro" id="IPR017920">
    <property type="entry name" value="COMM"/>
</dbReference>